<feature type="domain" description="MABP" evidence="1">
    <location>
        <begin position="1"/>
        <end position="66"/>
    </location>
</feature>
<dbReference type="EMBL" id="OZ035839">
    <property type="protein sequence ID" value="CAL1586129.1"/>
    <property type="molecule type" value="Genomic_DNA"/>
</dbReference>
<keyword evidence="3" id="KW-1185">Reference proteome</keyword>
<dbReference type="PROSITE" id="PS51498">
    <property type="entry name" value="MABP"/>
    <property type="match status" value="1"/>
</dbReference>
<proteinExistence type="predicted"/>
<dbReference type="AlphaFoldDB" id="A0AAV2KDZ7"/>
<evidence type="ECO:0000313" key="2">
    <source>
        <dbReference type="EMBL" id="CAL1586129.1"/>
    </source>
</evidence>
<dbReference type="Gene3D" id="2.100.10.50">
    <property type="match status" value="2"/>
</dbReference>
<dbReference type="Proteomes" id="UP001497482">
    <property type="component" value="Chromosome 17"/>
</dbReference>
<dbReference type="GO" id="GO:0005737">
    <property type="term" value="C:cytoplasm"/>
    <property type="evidence" value="ECO:0007669"/>
    <property type="project" value="UniProtKB-ARBA"/>
</dbReference>
<dbReference type="InterPro" id="IPR023341">
    <property type="entry name" value="MABP"/>
</dbReference>
<gene>
    <name evidence="2" type="ORF">KC01_LOCUS16260</name>
</gene>
<reference evidence="2 3" key="1">
    <citation type="submission" date="2024-04" db="EMBL/GenBank/DDBJ databases">
        <authorList>
            <person name="Waldvogel A.-M."/>
            <person name="Schoenle A."/>
        </authorList>
    </citation>
    <scope>NUCLEOTIDE SEQUENCE [LARGE SCALE GENOMIC DNA]</scope>
</reference>
<organism evidence="2 3">
    <name type="scientific">Knipowitschia caucasica</name>
    <name type="common">Caucasian dwarf goby</name>
    <name type="synonym">Pomatoschistus caucasicus</name>
    <dbReference type="NCBI Taxonomy" id="637954"/>
    <lineage>
        <taxon>Eukaryota</taxon>
        <taxon>Metazoa</taxon>
        <taxon>Chordata</taxon>
        <taxon>Craniata</taxon>
        <taxon>Vertebrata</taxon>
        <taxon>Euteleostomi</taxon>
        <taxon>Actinopterygii</taxon>
        <taxon>Neopterygii</taxon>
        <taxon>Teleostei</taxon>
        <taxon>Neoteleostei</taxon>
        <taxon>Acanthomorphata</taxon>
        <taxon>Gobiaria</taxon>
        <taxon>Gobiiformes</taxon>
        <taxon>Gobioidei</taxon>
        <taxon>Gobiidae</taxon>
        <taxon>Gobiinae</taxon>
        <taxon>Knipowitschia</taxon>
    </lineage>
</organism>
<sequence length="309" mass="35443">MSTLCLKVLPELTCAKMSQQAITDIEVSLNQADEQQLQGQGFHRINEDLNQGCWGYPVYIWYKRQPGVDPITRIQISFVNKMNAGLTDAGYQKLDKNLIPGSPVYLWYFKGQTEYDTPIVNLEVSTQANDDALKMKLGLERVGYNLNRSRQWMQLWMKREKPTYICDVTATNSFGSDADLFGKGYIRIDDTTNTMWWGGITSNFLWYRQTTDKNKALTNLQISNNTNQNQQWQQQGYKLVNVNLNEGTGGNAVYLWYKKVKGENPVKTLLLLSQLYGLTPFEKIGATIIQEGVNPSYNGPQRYLCYYNQ</sequence>
<protein>
    <recommendedName>
        <fullName evidence="1">MABP domain-containing protein</fullName>
    </recommendedName>
</protein>
<name>A0AAV2KDZ7_KNICA</name>
<evidence type="ECO:0000313" key="3">
    <source>
        <dbReference type="Proteomes" id="UP001497482"/>
    </source>
</evidence>
<accession>A0AAV2KDZ7</accession>
<evidence type="ECO:0000259" key="1">
    <source>
        <dbReference type="PROSITE" id="PS51498"/>
    </source>
</evidence>